<evidence type="ECO:0000313" key="2">
    <source>
        <dbReference type="Proteomes" id="UP000258707"/>
    </source>
</evidence>
<accession>A0A346P9I9</accession>
<dbReference type="AlphaFoldDB" id="A0A346P9I9"/>
<evidence type="ECO:0000313" key="1">
    <source>
        <dbReference type="EMBL" id="AXR76184.1"/>
    </source>
</evidence>
<organism evidence="1 2">
    <name type="scientific">Natrarchaeobaculum sulfurireducens</name>
    <dbReference type="NCBI Taxonomy" id="2044521"/>
    <lineage>
        <taxon>Archaea</taxon>
        <taxon>Methanobacteriati</taxon>
        <taxon>Methanobacteriota</taxon>
        <taxon>Stenosarchaea group</taxon>
        <taxon>Halobacteria</taxon>
        <taxon>Halobacteriales</taxon>
        <taxon>Natrialbaceae</taxon>
        <taxon>Natrarchaeobaculum</taxon>
    </lineage>
</organism>
<name>A0A346P9I9_9EURY</name>
<dbReference type="Proteomes" id="UP000258707">
    <property type="component" value="Plasmid pAArc1-01"/>
</dbReference>
<keyword evidence="1" id="KW-0614">Plasmid</keyword>
<dbReference type="KEGG" id="nan:AArc1_4067"/>
<protein>
    <submittedName>
        <fullName evidence="1">Uncharacterized protein</fullName>
    </submittedName>
</protein>
<dbReference type="RefSeq" id="WP_117362390.1">
    <property type="nucleotide sequence ID" value="NZ_CP024045.1"/>
</dbReference>
<geneLocation type="plasmid" evidence="2">
    <name>paarc1-01</name>
</geneLocation>
<gene>
    <name evidence="1" type="ORF">AArc1_4067</name>
</gene>
<proteinExistence type="predicted"/>
<dbReference type="GeneID" id="37636663"/>
<sequence>MSQPPDPERYLELFDKLDLDNIEDRRIGVHLLRNYFSTVLTDVAEEKLGSMTSINQDYLDEQWRQVRAKFESIPGQIPEEIEILPFPLIQARNPVTHNDRYDPRQEISDLQEIRDQAPEWRREVEEMAEAYFHAWENKSPKESLINLAEQNLQQVLSSEPRFDKFANEYSIAHEAAKEGKEKLQTNVDPDRERIEKELVEVVEIAQSLVRTIENLEQDEIGYEDYLANDVRDRMLGR</sequence>
<dbReference type="EMBL" id="CP024045">
    <property type="protein sequence ID" value="AXR76184.1"/>
    <property type="molecule type" value="Genomic_DNA"/>
</dbReference>
<reference evidence="1 2" key="1">
    <citation type="submission" date="2017-10" db="EMBL/GenBank/DDBJ databases">
        <title>Phenotypic and genomic properties of facultatively anaerobic sulfur-reducing natronoarchaea from hypersaline soda lakes.</title>
        <authorList>
            <person name="Sorokin D.Y."/>
            <person name="Kublanov I.V."/>
            <person name="Roman P."/>
            <person name="Sinninghe Damste J.S."/>
            <person name="Golyshin P.N."/>
            <person name="Rojo D."/>
            <person name="Ciordia S."/>
            <person name="Mena Md.C."/>
            <person name="Ferrer M."/>
            <person name="Messina E."/>
            <person name="Smedile F."/>
            <person name="La Spada G."/>
            <person name="La Cono V."/>
            <person name="Yakimov M.M."/>
        </authorList>
    </citation>
    <scope>NUCLEOTIDE SEQUENCE [LARGE SCALE GENOMIC DNA]</scope>
    <source>
        <strain evidence="1 2">AArc1</strain>
        <plasmid evidence="2">paarc1-01</plasmid>
    </source>
</reference>